<comment type="caution">
    <text evidence="1">The sequence shown here is derived from an EMBL/GenBank/DDBJ whole genome shotgun (WGS) entry which is preliminary data.</text>
</comment>
<name>A0A016W588_9BILA</name>
<dbReference type="Proteomes" id="UP000024635">
    <property type="component" value="Unassembled WGS sequence"/>
</dbReference>
<reference evidence="2" key="1">
    <citation type="journal article" date="2015" name="Nat. Genet.">
        <title>The genome and transcriptome of the zoonotic hookworm Ancylostoma ceylanicum identify infection-specific gene families.</title>
        <authorList>
            <person name="Schwarz E.M."/>
            <person name="Hu Y."/>
            <person name="Antoshechkin I."/>
            <person name="Miller M.M."/>
            <person name="Sternberg P.W."/>
            <person name="Aroian R.V."/>
        </authorList>
    </citation>
    <scope>NUCLEOTIDE SEQUENCE</scope>
    <source>
        <strain evidence="2">HY135</strain>
    </source>
</reference>
<evidence type="ECO:0000313" key="2">
    <source>
        <dbReference type="Proteomes" id="UP000024635"/>
    </source>
</evidence>
<protein>
    <submittedName>
        <fullName evidence="1">Uncharacterized protein</fullName>
    </submittedName>
</protein>
<dbReference type="EMBL" id="JARK01001337">
    <property type="protein sequence ID" value="EYC34452.1"/>
    <property type="molecule type" value="Genomic_DNA"/>
</dbReference>
<organism evidence="1 2">
    <name type="scientific">Ancylostoma ceylanicum</name>
    <dbReference type="NCBI Taxonomy" id="53326"/>
    <lineage>
        <taxon>Eukaryota</taxon>
        <taxon>Metazoa</taxon>
        <taxon>Ecdysozoa</taxon>
        <taxon>Nematoda</taxon>
        <taxon>Chromadorea</taxon>
        <taxon>Rhabditida</taxon>
        <taxon>Rhabditina</taxon>
        <taxon>Rhabditomorpha</taxon>
        <taxon>Strongyloidea</taxon>
        <taxon>Ancylostomatidae</taxon>
        <taxon>Ancylostomatinae</taxon>
        <taxon>Ancylostoma</taxon>
    </lineage>
</organism>
<accession>A0A016W588</accession>
<keyword evidence="2" id="KW-1185">Reference proteome</keyword>
<sequence length="84" mass="9493">MNSEPLYLLSCPLYSPIIWFQGISHIFTTIAVFCREQPYFLSPYFPTFVSTCSLRPFNDGAGTPCFCADKYSCAHIPGRALLCR</sequence>
<dbReference type="AlphaFoldDB" id="A0A016W588"/>
<gene>
    <name evidence="1" type="primary">Acey_s0001.g423</name>
    <name evidence="1" type="ORF">Y032_0001g423</name>
</gene>
<evidence type="ECO:0000313" key="1">
    <source>
        <dbReference type="EMBL" id="EYC34452.1"/>
    </source>
</evidence>
<proteinExistence type="predicted"/>